<name>A0A9P1DH30_9DINO</name>
<sequence>MNLALQVEALLQCPYFRPPEMSVWRFARRWCLEGGGACAFRDEPEAGVPVTKENIDMAISKGLIWELLPPKEELVARSGGESDAQSQRSDGVADAASGGAEEVAAELPEEAFAREKETTTSISGSSFLRLQRRNDCALKAFDDTAALHCRCRESAMVCWNSALEEQVVGGSRQVLASSCPMRRGEGTYRLDLRVNTSGDAAFLLEVGLMVSPDDGVAFKVDAPGACRPLRRGELPGKSEPFFRILSLMDVLVEGVRLAVELDLKEDEVTLSNLEPGQTRAGEAISIASWLAERNRAQVMSVCGQEYVNRADMGAVVAWKVPFQE</sequence>
<evidence type="ECO:0000313" key="4">
    <source>
        <dbReference type="Proteomes" id="UP001152797"/>
    </source>
</evidence>
<dbReference type="OrthoDB" id="9985637at2759"/>
<gene>
    <name evidence="2" type="ORF">C1SCF055_LOCUS34687</name>
</gene>
<evidence type="ECO:0000313" key="2">
    <source>
        <dbReference type="EMBL" id="CAI4009317.1"/>
    </source>
</evidence>
<feature type="region of interest" description="Disordered" evidence="1">
    <location>
        <begin position="75"/>
        <end position="100"/>
    </location>
</feature>
<dbReference type="EMBL" id="CAMXCT030004492">
    <property type="protein sequence ID" value="CAL4796629.1"/>
    <property type="molecule type" value="Genomic_DNA"/>
</dbReference>
<dbReference type="EMBL" id="CAMXCT010004492">
    <property type="protein sequence ID" value="CAI4009317.1"/>
    <property type="molecule type" value="Genomic_DNA"/>
</dbReference>
<reference evidence="3 4" key="2">
    <citation type="submission" date="2024-05" db="EMBL/GenBank/DDBJ databases">
        <authorList>
            <person name="Chen Y."/>
            <person name="Shah S."/>
            <person name="Dougan E. K."/>
            <person name="Thang M."/>
            <person name="Chan C."/>
        </authorList>
    </citation>
    <scope>NUCLEOTIDE SEQUENCE [LARGE SCALE GENOMIC DNA]</scope>
</reference>
<reference evidence="2" key="1">
    <citation type="submission" date="2022-10" db="EMBL/GenBank/DDBJ databases">
        <authorList>
            <person name="Chen Y."/>
            <person name="Dougan E. K."/>
            <person name="Chan C."/>
            <person name="Rhodes N."/>
            <person name="Thang M."/>
        </authorList>
    </citation>
    <scope>NUCLEOTIDE SEQUENCE</scope>
</reference>
<proteinExistence type="predicted"/>
<accession>A0A9P1DH30</accession>
<dbReference type="EMBL" id="CAMXCT020004492">
    <property type="protein sequence ID" value="CAL1162692.1"/>
    <property type="molecule type" value="Genomic_DNA"/>
</dbReference>
<feature type="compositionally biased region" description="Low complexity" evidence="1">
    <location>
        <begin position="89"/>
        <end position="100"/>
    </location>
</feature>
<organism evidence="2">
    <name type="scientific">Cladocopium goreaui</name>
    <dbReference type="NCBI Taxonomy" id="2562237"/>
    <lineage>
        <taxon>Eukaryota</taxon>
        <taxon>Sar</taxon>
        <taxon>Alveolata</taxon>
        <taxon>Dinophyceae</taxon>
        <taxon>Suessiales</taxon>
        <taxon>Symbiodiniaceae</taxon>
        <taxon>Cladocopium</taxon>
    </lineage>
</organism>
<evidence type="ECO:0000313" key="3">
    <source>
        <dbReference type="EMBL" id="CAL4796629.1"/>
    </source>
</evidence>
<dbReference type="AlphaFoldDB" id="A0A9P1DH30"/>
<keyword evidence="4" id="KW-1185">Reference proteome</keyword>
<dbReference type="Proteomes" id="UP001152797">
    <property type="component" value="Unassembled WGS sequence"/>
</dbReference>
<comment type="caution">
    <text evidence="2">The sequence shown here is derived from an EMBL/GenBank/DDBJ whole genome shotgun (WGS) entry which is preliminary data.</text>
</comment>
<protein>
    <submittedName>
        <fullName evidence="3">E3 ubiquitin-protein ligase RNF43</fullName>
    </submittedName>
</protein>
<evidence type="ECO:0000256" key="1">
    <source>
        <dbReference type="SAM" id="MobiDB-lite"/>
    </source>
</evidence>